<organism evidence="2 3">
    <name type="scientific">Gossypium trilobum</name>
    <dbReference type="NCBI Taxonomy" id="34281"/>
    <lineage>
        <taxon>Eukaryota</taxon>
        <taxon>Viridiplantae</taxon>
        <taxon>Streptophyta</taxon>
        <taxon>Embryophyta</taxon>
        <taxon>Tracheophyta</taxon>
        <taxon>Spermatophyta</taxon>
        <taxon>Magnoliopsida</taxon>
        <taxon>eudicotyledons</taxon>
        <taxon>Gunneridae</taxon>
        <taxon>Pentapetalae</taxon>
        <taxon>rosids</taxon>
        <taxon>malvids</taxon>
        <taxon>Malvales</taxon>
        <taxon>Malvaceae</taxon>
        <taxon>Malvoideae</taxon>
        <taxon>Gossypium</taxon>
    </lineage>
</organism>
<reference evidence="2 3" key="1">
    <citation type="journal article" date="2019" name="Genome Biol. Evol.">
        <title>Insights into the evolution of the New World diploid cottons (Gossypium, subgenus Houzingenia) based on genome sequencing.</title>
        <authorList>
            <person name="Grover C.E."/>
            <person name="Arick M.A. 2nd"/>
            <person name="Thrash A."/>
            <person name="Conover J.L."/>
            <person name="Sanders W.S."/>
            <person name="Peterson D.G."/>
            <person name="Frelichowski J.E."/>
            <person name="Scheffler J.A."/>
            <person name="Scheffler B.E."/>
            <person name="Wendel J.F."/>
        </authorList>
    </citation>
    <scope>NUCLEOTIDE SEQUENCE [LARGE SCALE GENOMIC DNA]</scope>
    <source>
        <strain evidence="2">8</strain>
        <tissue evidence="2">Leaf</tissue>
    </source>
</reference>
<evidence type="ECO:0000313" key="3">
    <source>
        <dbReference type="Proteomes" id="UP000593568"/>
    </source>
</evidence>
<protein>
    <recommendedName>
        <fullName evidence="1">RNase H type-1 domain-containing protein</fullName>
    </recommendedName>
</protein>
<dbReference type="GO" id="GO:0004523">
    <property type="term" value="F:RNA-DNA hybrid ribonuclease activity"/>
    <property type="evidence" value="ECO:0007669"/>
    <property type="project" value="InterPro"/>
</dbReference>
<dbReference type="PANTHER" id="PTHR47074:SF61">
    <property type="entry name" value="RNASE H TYPE-1 DOMAIN-CONTAINING PROTEIN"/>
    <property type="match status" value="1"/>
</dbReference>
<feature type="domain" description="RNase H type-1" evidence="1">
    <location>
        <begin position="87"/>
        <end position="165"/>
    </location>
</feature>
<proteinExistence type="predicted"/>
<name>A0A7J9FV42_9ROSI</name>
<dbReference type="InterPro" id="IPR002156">
    <property type="entry name" value="RNaseH_domain"/>
</dbReference>
<accession>A0A7J9FV42</accession>
<evidence type="ECO:0000259" key="1">
    <source>
        <dbReference type="Pfam" id="PF13456"/>
    </source>
</evidence>
<dbReference type="PANTHER" id="PTHR47074">
    <property type="entry name" value="BNAC02G40300D PROTEIN"/>
    <property type="match status" value="1"/>
</dbReference>
<dbReference type="EMBL" id="JABEZW010228891">
    <property type="protein sequence ID" value="MBA0789028.1"/>
    <property type="molecule type" value="Genomic_DNA"/>
</dbReference>
<dbReference type="GO" id="GO:0003676">
    <property type="term" value="F:nucleic acid binding"/>
    <property type="evidence" value="ECO:0007669"/>
    <property type="project" value="InterPro"/>
</dbReference>
<sequence length="170" mass="19455">MDCFEWLTWIFRSYTKSQQCLFGCGLWSIWLDKNRNLHEGKTHSGIGVANFTKNYVRELDCLIERKTTFVGKKEIWKPPNGQSIKINFDALFDCLGLKSTSRIVARNANEEVLAFNSHLHMMVGTTFDVEALTCFEVVLTRIDLGLTDVIVEGDSRSIINKCNKRLVDKS</sequence>
<evidence type="ECO:0000313" key="2">
    <source>
        <dbReference type="EMBL" id="MBA0789028.1"/>
    </source>
</evidence>
<dbReference type="Pfam" id="PF13456">
    <property type="entry name" value="RVT_3"/>
    <property type="match status" value="1"/>
</dbReference>
<keyword evidence="3" id="KW-1185">Reference proteome</keyword>
<comment type="caution">
    <text evidence="2">The sequence shown here is derived from an EMBL/GenBank/DDBJ whole genome shotgun (WGS) entry which is preliminary data.</text>
</comment>
<dbReference type="AlphaFoldDB" id="A0A7J9FV42"/>
<dbReference type="Proteomes" id="UP000593568">
    <property type="component" value="Unassembled WGS sequence"/>
</dbReference>
<gene>
    <name evidence="2" type="ORF">Gotri_027620</name>
</gene>
<dbReference type="InterPro" id="IPR052929">
    <property type="entry name" value="RNase_H-like_EbsB-rel"/>
</dbReference>